<evidence type="ECO:0000256" key="1">
    <source>
        <dbReference type="ARBA" id="ARBA00004193"/>
    </source>
</evidence>
<dbReference type="AlphaFoldDB" id="A0A3S9T1R2"/>
<dbReference type="PANTHER" id="PTHR30290:SF9">
    <property type="entry name" value="OLIGOPEPTIDE-BINDING PROTEIN APPA"/>
    <property type="match status" value="1"/>
</dbReference>
<comment type="subcellular location">
    <subcellularLocation>
        <location evidence="1">Cell membrane</location>
        <topology evidence="1">Lipid-anchor</topology>
    </subcellularLocation>
</comment>
<reference evidence="6 7" key="1">
    <citation type="submission" date="2016-07" db="EMBL/GenBank/DDBJ databases">
        <title>Genome and transcriptome analysis of iron-reducing fermentative bacteria Anoxybacter fermentans.</title>
        <authorList>
            <person name="Zeng X."/>
            <person name="Shao Z."/>
        </authorList>
    </citation>
    <scope>NUCLEOTIDE SEQUENCE [LARGE SCALE GENOMIC DNA]</scope>
    <source>
        <strain evidence="6 7">DY22613</strain>
    </source>
</reference>
<dbReference type="Proteomes" id="UP000267250">
    <property type="component" value="Chromosome"/>
</dbReference>
<accession>A0A3S9T1R2</accession>
<evidence type="ECO:0000256" key="3">
    <source>
        <dbReference type="ARBA" id="ARBA00022448"/>
    </source>
</evidence>
<dbReference type="CDD" id="cd08493">
    <property type="entry name" value="PBP2_DppA_like"/>
    <property type="match status" value="1"/>
</dbReference>
<dbReference type="Gene3D" id="3.90.76.10">
    <property type="entry name" value="Dipeptide-binding Protein, Domain 1"/>
    <property type="match status" value="1"/>
</dbReference>
<feature type="domain" description="Solute-binding protein family 5" evidence="5">
    <location>
        <begin position="74"/>
        <end position="443"/>
    </location>
</feature>
<sequence>MFKRISVLALFVFFVIILTGTIFAEPKYGGTLIWGRGGDSVGLDPICETDGESFKVTQQIFDTLVEYEPGTTNIKPALATSWSVSEDGLTWTFKLRKGVKFHDGTPFNAEAVKFNFDRWRLKDHPYHIPGEFKYYGWMFGDDLPGVIQDVVVIDDYTIQFVLKQKFATFLANLAMVPFGISSPTAIKKWGDDYFTHPVGTGPFKFVEWIKGDRIILEANEDYWDGRPYLDKIVFRSIPDNGARFMELQAGTVDIIDGVSPNDVEILKKTKGLKLVLRPSMNIGYFGLNQRFEPLKNVLVRRAICHAIDKEAIIEAFYAGLAIPAKNVLPPSLWGYNDEIEDYEYNPAKAKELLAEAGYPDGFEMELWAMPVPRPYMPQPKLIAQAIQQYLAEVGIKTKIVTYDWGTYLDKSREGLADSYLLGWTGDNGDPDNFIYVLLDKTNNDRHAYVNDELHEILVKAQQIFDQEERAALYKKAQVIIHNDAPFVFLVHSTPPLGLKENIEGYIPSPTGSEKLNTVWKR</sequence>
<evidence type="ECO:0000259" key="5">
    <source>
        <dbReference type="Pfam" id="PF00496"/>
    </source>
</evidence>
<gene>
    <name evidence="6" type="ORF">BBF96_14395</name>
</gene>
<dbReference type="PROSITE" id="PS01040">
    <property type="entry name" value="SBP_BACTERIAL_5"/>
    <property type="match status" value="1"/>
</dbReference>
<dbReference type="EMBL" id="CP016379">
    <property type="protein sequence ID" value="AZR74469.1"/>
    <property type="molecule type" value="Genomic_DNA"/>
</dbReference>
<dbReference type="Gene3D" id="3.40.190.10">
    <property type="entry name" value="Periplasmic binding protein-like II"/>
    <property type="match status" value="1"/>
</dbReference>
<dbReference type="PIRSF" id="PIRSF002741">
    <property type="entry name" value="MppA"/>
    <property type="match status" value="1"/>
</dbReference>
<dbReference type="InterPro" id="IPR039424">
    <property type="entry name" value="SBP_5"/>
</dbReference>
<dbReference type="RefSeq" id="WP_127017828.1">
    <property type="nucleotide sequence ID" value="NZ_CP016379.1"/>
</dbReference>
<dbReference type="GO" id="GO:0042597">
    <property type="term" value="C:periplasmic space"/>
    <property type="evidence" value="ECO:0007669"/>
    <property type="project" value="UniProtKB-ARBA"/>
</dbReference>
<dbReference type="Pfam" id="PF00496">
    <property type="entry name" value="SBP_bac_5"/>
    <property type="match status" value="1"/>
</dbReference>
<keyword evidence="4" id="KW-0732">Signal</keyword>
<protein>
    <submittedName>
        <fullName evidence="6">Peptide ABC transporter substrate-binding protein</fullName>
    </submittedName>
</protein>
<proteinExistence type="inferred from homology"/>
<dbReference type="GO" id="GO:1904680">
    <property type="term" value="F:peptide transmembrane transporter activity"/>
    <property type="evidence" value="ECO:0007669"/>
    <property type="project" value="TreeGrafter"/>
</dbReference>
<comment type="similarity">
    <text evidence="2">Belongs to the bacterial solute-binding protein 5 family.</text>
</comment>
<dbReference type="SUPFAM" id="SSF53850">
    <property type="entry name" value="Periplasmic binding protein-like II"/>
    <property type="match status" value="1"/>
</dbReference>
<keyword evidence="7" id="KW-1185">Reference proteome</keyword>
<keyword evidence="3" id="KW-0813">Transport</keyword>
<dbReference type="GO" id="GO:0015833">
    <property type="term" value="P:peptide transport"/>
    <property type="evidence" value="ECO:0007669"/>
    <property type="project" value="TreeGrafter"/>
</dbReference>
<dbReference type="KEGG" id="aft:BBF96_14395"/>
<dbReference type="GO" id="GO:0043190">
    <property type="term" value="C:ATP-binding cassette (ABC) transporter complex"/>
    <property type="evidence" value="ECO:0007669"/>
    <property type="project" value="InterPro"/>
</dbReference>
<dbReference type="OrthoDB" id="137511at2"/>
<dbReference type="Gene3D" id="3.10.105.10">
    <property type="entry name" value="Dipeptide-binding Protein, Domain 3"/>
    <property type="match status" value="1"/>
</dbReference>
<dbReference type="InterPro" id="IPR023765">
    <property type="entry name" value="SBP_5_CS"/>
</dbReference>
<dbReference type="InterPro" id="IPR030678">
    <property type="entry name" value="Peptide/Ni-bd"/>
</dbReference>
<evidence type="ECO:0000256" key="2">
    <source>
        <dbReference type="ARBA" id="ARBA00005695"/>
    </source>
</evidence>
<organism evidence="6 7">
    <name type="scientific">Anoxybacter fermentans</name>
    <dbReference type="NCBI Taxonomy" id="1323375"/>
    <lineage>
        <taxon>Bacteria</taxon>
        <taxon>Bacillati</taxon>
        <taxon>Bacillota</taxon>
        <taxon>Clostridia</taxon>
        <taxon>Halanaerobiales</taxon>
        <taxon>Anoxybacter</taxon>
    </lineage>
</organism>
<evidence type="ECO:0000256" key="4">
    <source>
        <dbReference type="ARBA" id="ARBA00022729"/>
    </source>
</evidence>
<name>A0A3S9T1R2_9FIRM</name>
<evidence type="ECO:0000313" key="7">
    <source>
        <dbReference type="Proteomes" id="UP000267250"/>
    </source>
</evidence>
<dbReference type="PANTHER" id="PTHR30290">
    <property type="entry name" value="PERIPLASMIC BINDING COMPONENT OF ABC TRANSPORTER"/>
    <property type="match status" value="1"/>
</dbReference>
<dbReference type="InterPro" id="IPR000914">
    <property type="entry name" value="SBP_5_dom"/>
</dbReference>
<evidence type="ECO:0000313" key="6">
    <source>
        <dbReference type="EMBL" id="AZR74469.1"/>
    </source>
</evidence>